<dbReference type="Gene3D" id="1.25.40.10">
    <property type="entry name" value="Tetratricopeptide repeat domain"/>
    <property type="match status" value="1"/>
</dbReference>
<evidence type="ECO:0000313" key="4">
    <source>
        <dbReference type="Proteomes" id="UP001497623"/>
    </source>
</evidence>
<feature type="region of interest" description="Disordered" evidence="2">
    <location>
        <begin position="120"/>
        <end position="185"/>
    </location>
</feature>
<dbReference type="AlphaFoldDB" id="A0AAV2PQ99"/>
<protein>
    <recommendedName>
        <fullName evidence="5">Regulator of microtubule dynamics protein 2</fullName>
    </recommendedName>
</protein>
<evidence type="ECO:0008006" key="5">
    <source>
        <dbReference type="Google" id="ProtNLM"/>
    </source>
</evidence>
<evidence type="ECO:0000313" key="3">
    <source>
        <dbReference type="EMBL" id="CAL4061932.1"/>
    </source>
</evidence>
<keyword evidence="4" id="KW-1185">Reference proteome</keyword>
<name>A0AAV2PQ99_MEGNR</name>
<feature type="compositionally biased region" description="Polar residues" evidence="2">
    <location>
        <begin position="127"/>
        <end position="147"/>
    </location>
</feature>
<keyword evidence="1" id="KW-0175">Coiled coil</keyword>
<sequence length="439" mass="49868">MDAEKFLNVRVHPKVRYIKLLQWRSLVRIGLLNVVTRIHEHTHLTQQISSLHATILDVKRDLAQLESELEKKKQSSNNSDEYASARSSAFRKKTVSFSSTATSVSYQTAREFMSTDSDVASIKSDNDNASIKSDTDNISIRSSNDTDYFSPDEDDDEFFDLSPANSEGQINGKDESTTEDWGSLSQEDDELTLTEELGAIPSLLCRVDQLLDGTQEQQQNAYNTLKHMESENKQNPQFLWRFAKATRNMAAIASKQGNTVEQKTLIFKAYEHIEKALPLDGNSADIHKWYAILAGARGEYLGVKERVKTGTVFKHHIDLALQLQPQDATLHHLLGRFCYEVSHLSWIERRAAAALFGEVPASSYEEALEHFMAAENYKSTAWKENRLYVAKCYIQLANYKETYTWLQKASVAPIVTPDDEIVQKEIEENLQKYATIPEL</sequence>
<dbReference type="GO" id="GO:0008017">
    <property type="term" value="F:microtubule binding"/>
    <property type="evidence" value="ECO:0007669"/>
    <property type="project" value="TreeGrafter"/>
</dbReference>
<feature type="non-terminal residue" evidence="3">
    <location>
        <position position="439"/>
    </location>
</feature>
<dbReference type="Pfam" id="PF21033">
    <property type="entry name" value="RMD1-3"/>
    <property type="match status" value="1"/>
</dbReference>
<dbReference type="GO" id="GO:0005876">
    <property type="term" value="C:spindle microtubule"/>
    <property type="evidence" value="ECO:0007669"/>
    <property type="project" value="TreeGrafter"/>
</dbReference>
<proteinExistence type="predicted"/>
<accession>A0AAV2PQ99</accession>
<dbReference type="EMBL" id="CAXKWB010000700">
    <property type="protein sequence ID" value="CAL4061932.1"/>
    <property type="molecule type" value="Genomic_DNA"/>
</dbReference>
<evidence type="ECO:0000256" key="2">
    <source>
        <dbReference type="SAM" id="MobiDB-lite"/>
    </source>
</evidence>
<dbReference type="PANTHER" id="PTHR16056:SF37">
    <property type="entry name" value="REGULATOR OF MICROTUBULE DYNAMICS PROTEIN 3-LIKE ISOFORM X1"/>
    <property type="match status" value="1"/>
</dbReference>
<gene>
    <name evidence="3" type="ORF">MNOR_LOCUS2321</name>
</gene>
<dbReference type="SUPFAM" id="SSF48452">
    <property type="entry name" value="TPR-like"/>
    <property type="match status" value="1"/>
</dbReference>
<dbReference type="InterPro" id="IPR049039">
    <property type="entry name" value="RMD1-3_a_helical_rpt"/>
</dbReference>
<organism evidence="3 4">
    <name type="scientific">Meganyctiphanes norvegica</name>
    <name type="common">Northern krill</name>
    <name type="synonym">Thysanopoda norvegica</name>
    <dbReference type="NCBI Taxonomy" id="48144"/>
    <lineage>
        <taxon>Eukaryota</taxon>
        <taxon>Metazoa</taxon>
        <taxon>Ecdysozoa</taxon>
        <taxon>Arthropoda</taxon>
        <taxon>Crustacea</taxon>
        <taxon>Multicrustacea</taxon>
        <taxon>Malacostraca</taxon>
        <taxon>Eumalacostraca</taxon>
        <taxon>Eucarida</taxon>
        <taxon>Euphausiacea</taxon>
        <taxon>Euphausiidae</taxon>
        <taxon>Meganyctiphanes</taxon>
    </lineage>
</organism>
<feature type="coiled-coil region" evidence="1">
    <location>
        <begin position="48"/>
        <end position="75"/>
    </location>
</feature>
<reference evidence="3 4" key="1">
    <citation type="submission" date="2024-05" db="EMBL/GenBank/DDBJ databases">
        <authorList>
            <person name="Wallberg A."/>
        </authorList>
    </citation>
    <scope>NUCLEOTIDE SEQUENCE [LARGE SCALE GENOMIC DNA]</scope>
</reference>
<dbReference type="PANTHER" id="PTHR16056">
    <property type="entry name" value="REGULATOR OF MICROTUBULE DYNAMICS PROTEIN"/>
    <property type="match status" value="1"/>
</dbReference>
<dbReference type="GO" id="GO:0097431">
    <property type="term" value="C:mitotic spindle pole"/>
    <property type="evidence" value="ECO:0007669"/>
    <property type="project" value="TreeGrafter"/>
</dbReference>
<feature type="compositionally biased region" description="Acidic residues" evidence="2">
    <location>
        <begin position="150"/>
        <end position="159"/>
    </location>
</feature>
<evidence type="ECO:0000256" key="1">
    <source>
        <dbReference type="SAM" id="Coils"/>
    </source>
</evidence>
<dbReference type="InterPro" id="IPR011990">
    <property type="entry name" value="TPR-like_helical_dom_sf"/>
</dbReference>
<dbReference type="GO" id="GO:0005739">
    <property type="term" value="C:mitochondrion"/>
    <property type="evidence" value="ECO:0007669"/>
    <property type="project" value="TreeGrafter"/>
</dbReference>
<dbReference type="Proteomes" id="UP001497623">
    <property type="component" value="Unassembled WGS sequence"/>
</dbReference>
<comment type="caution">
    <text evidence="3">The sequence shown here is derived from an EMBL/GenBank/DDBJ whole genome shotgun (WGS) entry which is preliminary data.</text>
</comment>